<keyword evidence="1" id="KW-0812">Transmembrane</keyword>
<reference evidence="2 3" key="1">
    <citation type="journal article" date="2019" name="Nat. Ecol. Evol.">
        <title>Megaphylogeny resolves global patterns of mushroom evolution.</title>
        <authorList>
            <person name="Varga T."/>
            <person name="Krizsan K."/>
            <person name="Foldi C."/>
            <person name="Dima B."/>
            <person name="Sanchez-Garcia M."/>
            <person name="Sanchez-Ramirez S."/>
            <person name="Szollosi G.J."/>
            <person name="Szarkandi J.G."/>
            <person name="Papp V."/>
            <person name="Albert L."/>
            <person name="Andreopoulos W."/>
            <person name="Angelini C."/>
            <person name="Antonin V."/>
            <person name="Barry K.W."/>
            <person name="Bougher N.L."/>
            <person name="Buchanan P."/>
            <person name="Buyck B."/>
            <person name="Bense V."/>
            <person name="Catcheside P."/>
            <person name="Chovatia M."/>
            <person name="Cooper J."/>
            <person name="Damon W."/>
            <person name="Desjardin D."/>
            <person name="Finy P."/>
            <person name="Geml J."/>
            <person name="Haridas S."/>
            <person name="Hughes K."/>
            <person name="Justo A."/>
            <person name="Karasinski D."/>
            <person name="Kautmanova I."/>
            <person name="Kiss B."/>
            <person name="Kocsube S."/>
            <person name="Kotiranta H."/>
            <person name="LaButti K.M."/>
            <person name="Lechner B.E."/>
            <person name="Liimatainen K."/>
            <person name="Lipzen A."/>
            <person name="Lukacs Z."/>
            <person name="Mihaltcheva S."/>
            <person name="Morgado L.N."/>
            <person name="Niskanen T."/>
            <person name="Noordeloos M.E."/>
            <person name="Ohm R.A."/>
            <person name="Ortiz-Santana B."/>
            <person name="Ovrebo C."/>
            <person name="Racz N."/>
            <person name="Riley R."/>
            <person name="Savchenko A."/>
            <person name="Shiryaev A."/>
            <person name="Soop K."/>
            <person name="Spirin V."/>
            <person name="Szebenyi C."/>
            <person name="Tomsovsky M."/>
            <person name="Tulloss R.E."/>
            <person name="Uehling J."/>
            <person name="Grigoriev I.V."/>
            <person name="Vagvolgyi C."/>
            <person name="Papp T."/>
            <person name="Martin F.M."/>
            <person name="Miettinen O."/>
            <person name="Hibbett D.S."/>
            <person name="Nagy L.G."/>
        </authorList>
    </citation>
    <scope>NUCLEOTIDE SEQUENCE [LARGE SCALE GENOMIC DNA]</scope>
    <source>
        <strain evidence="2 3">CBS 962.96</strain>
    </source>
</reference>
<protein>
    <submittedName>
        <fullName evidence="2">Uncharacterized protein</fullName>
    </submittedName>
</protein>
<dbReference type="OrthoDB" id="2988301at2759"/>
<evidence type="ECO:0000256" key="1">
    <source>
        <dbReference type="SAM" id="Phobius"/>
    </source>
</evidence>
<gene>
    <name evidence="2" type="ORF">K435DRAFT_813745</name>
</gene>
<evidence type="ECO:0000313" key="2">
    <source>
        <dbReference type="EMBL" id="THU76098.1"/>
    </source>
</evidence>
<dbReference type="AlphaFoldDB" id="A0A4S8KLL8"/>
<name>A0A4S8KLL8_DENBC</name>
<accession>A0A4S8KLL8</accession>
<sequence length="124" mass="13500">MTVQRDTANTYCVLNSTVPPLLASVLESIAALMVLVLLGPQYDLAMATLPLGGSLIFGTQKDIVTECVKILRQIKNMFCHTPCSSKPKKNHDSIALGKPIKRDEQVIPTVSREFLLSDSSSQVV</sequence>
<proteinExistence type="predicted"/>
<dbReference type="Proteomes" id="UP000297245">
    <property type="component" value="Unassembled WGS sequence"/>
</dbReference>
<feature type="transmembrane region" description="Helical" evidence="1">
    <location>
        <begin position="20"/>
        <end position="38"/>
    </location>
</feature>
<keyword evidence="1" id="KW-1133">Transmembrane helix</keyword>
<organism evidence="2 3">
    <name type="scientific">Dendrothele bispora (strain CBS 962.96)</name>
    <dbReference type="NCBI Taxonomy" id="1314807"/>
    <lineage>
        <taxon>Eukaryota</taxon>
        <taxon>Fungi</taxon>
        <taxon>Dikarya</taxon>
        <taxon>Basidiomycota</taxon>
        <taxon>Agaricomycotina</taxon>
        <taxon>Agaricomycetes</taxon>
        <taxon>Agaricomycetidae</taxon>
        <taxon>Agaricales</taxon>
        <taxon>Agaricales incertae sedis</taxon>
        <taxon>Dendrothele</taxon>
    </lineage>
</organism>
<keyword evidence="1" id="KW-0472">Membrane</keyword>
<dbReference type="EMBL" id="ML181184">
    <property type="protein sequence ID" value="THU76098.1"/>
    <property type="molecule type" value="Genomic_DNA"/>
</dbReference>
<evidence type="ECO:0000313" key="3">
    <source>
        <dbReference type="Proteomes" id="UP000297245"/>
    </source>
</evidence>
<keyword evidence="3" id="KW-1185">Reference proteome</keyword>